<keyword evidence="2" id="KW-1185">Reference proteome</keyword>
<accession>A0AAD4D0Q7</accession>
<feature type="non-terminal residue" evidence="1">
    <location>
        <position position="197"/>
    </location>
</feature>
<gene>
    <name evidence="1" type="ORF">BGZ95_006760</name>
</gene>
<name>A0AAD4D0Q7_9FUNG</name>
<evidence type="ECO:0000313" key="2">
    <source>
        <dbReference type="Proteomes" id="UP001194580"/>
    </source>
</evidence>
<dbReference type="AlphaFoldDB" id="A0AAD4D0Q7"/>
<dbReference type="Proteomes" id="UP001194580">
    <property type="component" value="Unassembled WGS sequence"/>
</dbReference>
<reference evidence="1" key="1">
    <citation type="journal article" date="2020" name="Fungal Divers.">
        <title>Resolving the Mortierellaceae phylogeny through synthesis of multi-gene phylogenetics and phylogenomics.</title>
        <authorList>
            <person name="Vandepol N."/>
            <person name="Liber J."/>
            <person name="Desiro A."/>
            <person name="Na H."/>
            <person name="Kennedy M."/>
            <person name="Barry K."/>
            <person name="Grigoriev I.V."/>
            <person name="Miller A.N."/>
            <person name="O'Donnell K."/>
            <person name="Stajich J.E."/>
            <person name="Bonito G."/>
        </authorList>
    </citation>
    <scope>NUCLEOTIDE SEQUENCE</scope>
    <source>
        <strain evidence="1">NRRL 28262</strain>
    </source>
</reference>
<dbReference type="EMBL" id="JAAAIL010003188">
    <property type="protein sequence ID" value="KAG0251909.1"/>
    <property type="molecule type" value="Genomic_DNA"/>
</dbReference>
<organism evidence="1 2">
    <name type="scientific">Linnemannia exigua</name>
    <dbReference type="NCBI Taxonomy" id="604196"/>
    <lineage>
        <taxon>Eukaryota</taxon>
        <taxon>Fungi</taxon>
        <taxon>Fungi incertae sedis</taxon>
        <taxon>Mucoromycota</taxon>
        <taxon>Mortierellomycotina</taxon>
        <taxon>Mortierellomycetes</taxon>
        <taxon>Mortierellales</taxon>
        <taxon>Mortierellaceae</taxon>
        <taxon>Linnemannia</taxon>
    </lineage>
</organism>
<proteinExistence type="predicted"/>
<evidence type="ECO:0000313" key="1">
    <source>
        <dbReference type="EMBL" id="KAG0251909.1"/>
    </source>
</evidence>
<sequence>MSPRGRKFVSLSEDELVKVFWTDVTLRKQMQSYAHPTLSSFTDASRIPQADVVGWLKNIAPGELINRLLTDIGGFTEDERRRKKHWSRSAHRMSIDDMTAHISSIRDKDFDPMVSYSSKGYALRGTIKTDGYRIQLLAFKLNELNRVKYRRLDEDKLPDPFTSTLGGTDHYLKEIRNVVKTPEDVKRIWDCDPKDIK</sequence>
<protein>
    <submittedName>
        <fullName evidence="1">Uncharacterized protein</fullName>
    </submittedName>
</protein>
<comment type="caution">
    <text evidence="1">The sequence shown here is derived from an EMBL/GenBank/DDBJ whole genome shotgun (WGS) entry which is preliminary data.</text>
</comment>